<feature type="compositionally biased region" description="Basic residues" evidence="6">
    <location>
        <begin position="63"/>
        <end position="76"/>
    </location>
</feature>
<feature type="compositionally biased region" description="Pro residues" evidence="6">
    <location>
        <begin position="729"/>
        <end position="746"/>
    </location>
</feature>
<organism evidence="7">
    <name type="scientific">Cercopithecine herpesvirus 12</name>
    <name type="common">CeHV-12</name>
    <name type="synonym">Baboon herpesvirus</name>
    <dbReference type="NCBI Taxonomy" id="106332"/>
    <lineage>
        <taxon>Viruses</taxon>
        <taxon>Duplodnaviria</taxon>
        <taxon>Heunggongvirae</taxon>
        <taxon>Peploviricota</taxon>
        <taxon>Herviviricetes</taxon>
        <taxon>Herpesvirales</taxon>
        <taxon>Orthoherpesviridae</taxon>
        <taxon>Gammaherpesvirinae</taxon>
        <taxon>Lymphocryptovirus</taxon>
        <taxon>Lymphocryptovirus papiinegamma1</taxon>
    </lineage>
</organism>
<evidence type="ECO:0000256" key="5">
    <source>
        <dbReference type="ARBA" id="ARBA00023163"/>
    </source>
</evidence>
<dbReference type="GO" id="GO:0016032">
    <property type="term" value="P:viral process"/>
    <property type="evidence" value="ECO:0007669"/>
    <property type="project" value="InterPro"/>
</dbReference>
<feature type="region of interest" description="Disordered" evidence="6">
    <location>
        <begin position="834"/>
        <end position="891"/>
    </location>
</feature>
<name>Q80DL8_CHV12</name>
<accession>Q80DL8</accession>
<feature type="compositionally biased region" description="Low complexity" evidence="6">
    <location>
        <begin position="945"/>
        <end position="955"/>
    </location>
</feature>
<evidence type="ECO:0000256" key="3">
    <source>
        <dbReference type="ARBA" id="ARBA00022581"/>
    </source>
</evidence>
<feature type="compositionally biased region" description="Low complexity" evidence="6">
    <location>
        <begin position="11"/>
        <end position="20"/>
    </location>
</feature>
<organismHost>
    <name type="scientific">Macaca nemestrina</name>
    <name type="common">Pig-tailed macaque</name>
    <dbReference type="NCBI Taxonomy" id="9545"/>
</organismHost>
<reference evidence="7" key="1">
    <citation type="journal article" date="2003" name="J. Virol.">
        <title>Transcriptional regulatory properties of Epstein-Barr virus nuclear antigen 3C are conserved in simian lymphocryptoviruses.</title>
        <authorList>
            <person name="Zhao B."/>
            <person name="Dalbies-Tran R."/>
            <person name="Jiang H."/>
            <person name="Ruf I.K."/>
            <person name="Sample J.T."/>
            <person name="Wang F."/>
            <person name="Sample C.E."/>
        </authorList>
    </citation>
    <scope>NUCLEOTIDE SEQUENCE</scope>
</reference>
<evidence type="ECO:0000256" key="4">
    <source>
        <dbReference type="ARBA" id="ARBA00023015"/>
    </source>
</evidence>
<feature type="compositionally biased region" description="Low complexity" evidence="6">
    <location>
        <begin position="524"/>
        <end position="538"/>
    </location>
</feature>
<keyword evidence="5" id="KW-0804">Transcription</keyword>
<evidence type="ECO:0000256" key="6">
    <source>
        <dbReference type="SAM" id="MobiDB-lite"/>
    </source>
</evidence>
<keyword evidence="4" id="KW-0805">Transcription regulation</keyword>
<organismHost>
    <name type="scientific">Macaca mulatta</name>
    <name type="common">Rhesus macaque</name>
    <dbReference type="NCBI Taxonomy" id="9544"/>
</organismHost>
<feature type="region of interest" description="Disordered" evidence="6">
    <location>
        <begin position="343"/>
        <end position="385"/>
    </location>
</feature>
<dbReference type="GO" id="GO:0042025">
    <property type="term" value="C:host cell nucleus"/>
    <property type="evidence" value="ECO:0007669"/>
    <property type="project" value="UniProtKB-SubCell"/>
</dbReference>
<feature type="region of interest" description="Disordered" evidence="6">
    <location>
        <begin position="1"/>
        <end position="84"/>
    </location>
</feature>
<organismHost>
    <name type="scientific">Macaca fascicularis</name>
    <name type="common">Crab-eating macaque</name>
    <name type="synonym">Cynomolgus monkey</name>
    <dbReference type="NCBI Taxonomy" id="9541"/>
</organismHost>
<keyword evidence="2" id="KW-1048">Host nucleus</keyword>
<feature type="region of interest" description="Disordered" evidence="6">
    <location>
        <begin position="603"/>
        <end position="757"/>
    </location>
</feature>
<protein>
    <submittedName>
        <fullName evidence="7">Nuclear antigen 3C</fullName>
    </submittedName>
</protein>
<dbReference type="EMBL" id="AY260938">
    <property type="protein sequence ID" value="AAP22731.1"/>
    <property type="molecule type" value="Genomic_DNA"/>
</dbReference>
<feature type="region of interest" description="Disordered" evidence="6">
    <location>
        <begin position="417"/>
        <end position="488"/>
    </location>
</feature>
<feature type="compositionally biased region" description="Polar residues" evidence="6">
    <location>
        <begin position="874"/>
        <end position="891"/>
    </location>
</feature>
<feature type="compositionally biased region" description="Acidic residues" evidence="6">
    <location>
        <begin position="1"/>
        <end position="10"/>
    </location>
</feature>
<evidence type="ECO:0000256" key="1">
    <source>
        <dbReference type="ARBA" id="ARBA00004147"/>
    </source>
</evidence>
<proteinExistence type="predicted"/>
<evidence type="ECO:0000313" key="7">
    <source>
        <dbReference type="EMBL" id="AAP22731.1"/>
    </source>
</evidence>
<feature type="compositionally biased region" description="Polar residues" evidence="6">
    <location>
        <begin position="435"/>
        <end position="447"/>
    </location>
</feature>
<dbReference type="Pfam" id="PF05009">
    <property type="entry name" value="EBV-NA3"/>
    <property type="match status" value="1"/>
</dbReference>
<feature type="region of interest" description="Disordered" evidence="6">
    <location>
        <begin position="906"/>
        <end position="975"/>
    </location>
</feature>
<comment type="subcellular location">
    <subcellularLocation>
        <location evidence="1">Host nucleus</location>
    </subcellularLocation>
</comment>
<evidence type="ECO:0000256" key="2">
    <source>
        <dbReference type="ARBA" id="ARBA00022562"/>
    </source>
</evidence>
<sequence>MASLEGEGDDPSSPGGEQDPGPGPQARGGSAEITQGTEGSGETDAQTGGGQARNEEIGGWMQHVRRRRRKRARRTGHLLDQEGNEPSWTCQHVQRPYSTLELRTAAFEAVAQPALQVLANLMIDRNVETHQVLSYVMAVRQRCQDLERGPRNLPGWRYWILTSTGPTWYMGFSTETLLTRTCAPDKVGADNVKLTATLGCQTGKRFRKTFSGPVWSPYQAGYREQQRLSREAEARHLRQQWSRPYRLIFDLIDTEKSLRHGWLHRLQNDEELFSFVRFMGVMSSCENQAMRTWFFRAIGTYKLTVPWSWQSTERSYHACRGLKQEDIRYQYAIGQSLGLEMFTSTDRPGDEAIGETSSEDDEEGRDSDSWMESSDEELPYIVPGMEPPRSRPVMFLCRSSRCVRPWPTRVSTHHLAVTTSEIPGNDSDEMEAHESTTPGQAGASVTPSAPPEPTQQRQAELPIITVHEPPREHPNGPSEGVSERAGRRRGACAVYDCDVIEVIDVESSDEEVTPPQKRQGTAVSTPGSMTSSSMPRPTQANEAQRQRKSKASRLERRQRAPVPTRTPTPSRFHELLRERLISRPLNYKPQSFWEICAGRDAATQPLEQSSHEQPMPERPPRVPSVFALPAVNTSGTRPTEETQESPLPPSTTQAESLAHEEPQTPLDSWSEYEEPPAPPTPHPVNEEPRAHQASAAEYLEPLRGHQSLQPGHVEPPDASAYYQEHWVPQAPPAPYQPREPQGPPTHGPWHTEPQYPAPWYPGDMYSPQWDPYPGYGYQPPPWDPYTGGARLPPLPYQGYQPARWGPYSGNPYPRPPQAPYPGYYDQVLTQRAPYRPPWAVRRRLPQDMPYTQSRLASAPLRQSAPLRPVPTRHPQPSSSLQDSMSASTEASGASYPSMLFASDYNQGAFTPLGTEGTEPTRPQLEEPPRSSEAAPAPTGDLETLSDSSDSISVVSGGQMTTKPTDYDASPESDLE</sequence>
<keyword evidence="3" id="KW-0945">Host-virus interaction</keyword>
<dbReference type="InterPro" id="IPR007706">
    <property type="entry name" value="EBNA-3/4/6"/>
</dbReference>
<feature type="region of interest" description="Disordered" evidence="6">
    <location>
        <begin position="506"/>
        <end position="573"/>
    </location>
</feature>